<feature type="transmembrane region" description="Helical" evidence="6">
    <location>
        <begin position="641"/>
        <end position="665"/>
    </location>
</feature>
<feature type="compositionally biased region" description="Polar residues" evidence="5">
    <location>
        <begin position="498"/>
        <end position="511"/>
    </location>
</feature>
<feature type="compositionally biased region" description="Basic and acidic residues" evidence="5">
    <location>
        <begin position="435"/>
        <end position="449"/>
    </location>
</feature>
<keyword evidence="9" id="KW-1185">Reference proteome</keyword>
<dbReference type="Gene3D" id="1.20.1250.20">
    <property type="entry name" value="MFS general substrate transporter like domains"/>
    <property type="match status" value="1"/>
</dbReference>
<evidence type="ECO:0000256" key="5">
    <source>
        <dbReference type="SAM" id="MobiDB-lite"/>
    </source>
</evidence>
<dbReference type="EMBL" id="JBHFEH010000037">
    <property type="protein sequence ID" value="KAL2051275.1"/>
    <property type="molecule type" value="Genomic_DNA"/>
</dbReference>
<comment type="caution">
    <text evidence="8">The sequence shown here is derived from an EMBL/GenBank/DDBJ whole genome shotgun (WGS) entry which is preliminary data.</text>
</comment>
<feature type="region of interest" description="Disordered" evidence="5">
    <location>
        <begin position="41"/>
        <end position="69"/>
    </location>
</feature>
<evidence type="ECO:0000256" key="3">
    <source>
        <dbReference type="ARBA" id="ARBA00022989"/>
    </source>
</evidence>
<comment type="subcellular location">
    <subcellularLocation>
        <location evidence="1">Membrane</location>
        <topology evidence="1">Multi-pass membrane protein</topology>
    </subcellularLocation>
</comment>
<evidence type="ECO:0000259" key="7">
    <source>
        <dbReference type="PROSITE" id="PS50850"/>
    </source>
</evidence>
<evidence type="ECO:0000256" key="1">
    <source>
        <dbReference type="ARBA" id="ARBA00004141"/>
    </source>
</evidence>
<dbReference type="SUPFAM" id="SSF103473">
    <property type="entry name" value="MFS general substrate transporter"/>
    <property type="match status" value="1"/>
</dbReference>
<feature type="domain" description="Major facilitator superfamily (MFS) profile" evidence="7">
    <location>
        <begin position="173"/>
        <end position="804"/>
    </location>
</feature>
<proteinExistence type="predicted"/>
<dbReference type="PROSITE" id="PS50850">
    <property type="entry name" value="MFS"/>
    <property type="match status" value="1"/>
</dbReference>
<feature type="transmembrane region" description="Helical" evidence="6">
    <location>
        <begin position="239"/>
        <end position="258"/>
    </location>
</feature>
<protein>
    <recommendedName>
        <fullName evidence="7">Major facilitator superfamily (MFS) profile domain-containing protein</fullName>
    </recommendedName>
</protein>
<keyword evidence="3 6" id="KW-1133">Transmembrane helix</keyword>
<feature type="region of interest" description="Disordered" evidence="5">
    <location>
        <begin position="84"/>
        <end position="156"/>
    </location>
</feature>
<dbReference type="Gene3D" id="1.20.1720.10">
    <property type="entry name" value="Multidrug resistance protein D"/>
    <property type="match status" value="1"/>
</dbReference>
<reference evidence="8 9" key="1">
    <citation type="submission" date="2024-09" db="EMBL/GenBank/DDBJ databases">
        <title>Rethinking Asexuality: The Enigmatic Case of Functional Sexual Genes in Lepraria (Stereocaulaceae).</title>
        <authorList>
            <person name="Doellman M."/>
            <person name="Sun Y."/>
            <person name="Barcenas-Pena A."/>
            <person name="Lumbsch H.T."/>
            <person name="Grewe F."/>
        </authorList>
    </citation>
    <scope>NUCLEOTIDE SEQUENCE [LARGE SCALE GENOMIC DNA]</scope>
    <source>
        <strain evidence="8 9">Grewe 0041</strain>
    </source>
</reference>
<dbReference type="Pfam" id="PF07690">
    <property type="entry name" value="MFS_1"/>
    <property type="match status" value="2"/>
</dbReference>
<dbReference type="PANTHER" id="PTHR23502">
    <property type="entry name" value="MAJOR FACILITATOR SUPERFAMILY"/>
    <property type="match status" value="1"/>
</dbReference>
<dbReference type="InterPro" id="IPR020846">
    <property type="entry name" value="MFS_dom"/>
</dbReference>
<feature type="transmembrane region" description="Helical" evidence="6">
    <location>
        <begin position="327"/>
        <end position="347"/>
    </location>
</feature>
<sequence>MTTNTQPSDLPLQQIQEAEPTTETSDHAAVKVPIWRRFLGATKVSQPEAASSGNSTDGYDEFKAKPEKWSLGVLNDRETDEVPGSILLMSNTNRNEPLGIRNAPARTSASSLPSPFPPGSRSPSVGPRLRRQRSGQSAEEKKKTADGKIILHPQPDDSMNDPLNWPTWRRDVALLSLGLYCMVGGGMTPVLAAGFSKVASTYNVSVPKVALTTGLYMMGLGLGSVIASPTAILFGKRPVYLVGILLFIISAIWCAKSPNYASLVVARIFMGLAVSPVECLPSATIAEIFYLHERAYRLGIYTLLLLSGKNLIPLVSAAIIQSLDWRWVFWIVAMVVGFCFVLMFFFVPETFWDRTPRPHSKSRRTTLANLSKIFSHESHHEVQEETPAVYTGGDGSIDMRKLAIGNSASATGTKCATIAEGRQQKLKQHVGFADRGPKSTDDGEIKIDSEPGAQNNSMVPHLSSMPSHSQSQSSQSSPRPLSLASHEHAFRVEPRSEGPQTSGVHSFNSPFYVTKEKPDTDYQGHEHLGSEAGAETPGSTHTEPSIVNHSEKSPGYGSPRYTHYLRTQPPKTYRQTLKPWNGRLRHENWLLVALRPLILFAYPSILWSTLVYSLSIGWLIVLSESVSTIFENKETYNFTALQTGLVYISPFVGGVLGTAVAGKVSDIIVRYMSRRNGGIYEPEFRLVMAIPIIISTCIGLMGYGWSVQERDNWIVPTVFFGIISFGCALGSTTSITFAVDSYRQYAGEALVTLNFSKNIFHGLVFSLFFNSWLDADGSKNTFVAIGGIQLACLATTVPMYIYGKRARMWTVRKNFMEKF</sequence>
<feature type="compositionally biased region" description="Polar residues" evidence="5">
    <location>
        <begin position="43"/>
        <end position="57"/>
    </location>
</feature>
<feature type="transmembrane region" description="Helical" evidence="6">
    <location>
        <begin position="781"/>
        <end position="803"/>
    </location>
</feature>
<feature type="transmembrane region" description="Helical" evidence="6">
    <location>
        <begin position="713"/>
        <end position="739"/>
    </location>
</feature>
<feature type="transmembrane region" description="Helical" evidence="6">
    <location>
        <begin position="172"/>
        <end position="195"/>
    </location>
</feature>
<feature type="compositionally biased region" description="Basic and acidic residues" evidence="5">
    <location>
        <begin position="514"/>
        <end position="529"/>
    </location>
</feature>
<evidence type="ECO:0000313" key="8">
    <source>
        <dbReference type="EMBL" id="KAL2051275.1"/>
    </source>
</evidence>
<dbReference type="Proteomes" id="UP001590951">
    <property type="component" value="Unassembled WGS sequence"/>
</dbReference>
<name>A0ABR4B057_9LECA</name>
<feature type="compositionally biased region" description="Polar residues" evidence="5">
    <location>
        <begin position="537"/>
        <end position="548"/>
    </location>
</feature>
<evidence type="ECO:0000256" key="2">
    <source>
        <dbReference type="ARBA" id="ARBA00022692"/>
    </source>
</evidence>
<feature type="region of interest" description="Disordered" evidence="5">
    <location>
        <begin position="427"/>
        <end position="565"/>
    </location>
</feature>
<feature type="region of interest" description="Disordered" evidence="5">
    <location>
        <begin position="1"/>
        <end position="29"/>
    </location>
</feature>
<dbReference type="InterPro" id="IPR036259">
    <property type="entry name" value="MFS_trans_sf"/>
</dbReference>
<feature type="transmembrane region" description="Helical" evidence="6">
    <location>
        <begin position="686"/>
        <end position="707"/>
    </location>
</feature>
<feature type="transmembrane region" description="Helical" evidence="6">
    <location>
        <begin position="264"/>
        <end position="291"/>
    </location>
</feature>
<keyword evidence="2 6" id="KW-0812">Transmembrane</keyword>
<feature type="transmembrane region" description="Helical" evidence="6">
    <location>
        <begin position="215"/>
        <end position="234"/>
    </location>
</feature>
<feature type="transmembrane region" description="Helical" evidence="6">
    <location>
        <begin position="597"/>
        <end position="621"/>
    </location>
</feature>
<feature type="transmembrane region" description="Helical" evidence="6">
    <location>
        <begin position="298"/>
        <end position="321"/>
    </location>
</feature>
<dbReference type="PANTHER" id="PTHR23502:SF4">
    <property type="entry name" value="MAJOR FACILITATOR SUPERFAMILY (MFS) PROFILE DOMAIN-CONTAINING PROTEIN-RELATED"/>
    <property type="match status" value="1"/>
</dbReference>
<evidence type="ECO:0000256" key="4">
    <source>
        <dbReference type="ARBA" id="ARBA00023136"/>
    </source>
</evidence>
<dbReference type="InterPro" id="IPR011701">
    <property type="entry name" value="MFS"/>
</dbReference>
<feature type="compositionally biased region" description="Basic and acidic residues" evidence="5">
    <location>
        <begin position="485"/>
        <end position="496"/>
    </location>
</feature>
<evidence type="ECO:0000256" key="6">
    <source>
        <dbReference type="SAM" id="Phobius"/>
    </source>
</evidence>
<gene>
    <name evidence="8" type="ORF">ABVK25_008524</name>
</gene>
<keyword evidence="4 6" id="KW-0472">Membrane</keyword>
<evidence type="ECO:0000313" key="9">
    <source>
        <dbReference type="Proteomes" id="UP001590951"/>
    </source>
</evidence>
<accession>A0ABR4B057</accession>
<feature type="transmembrane region" description="Helical" evidence="6">
    <location>
        <begin position="751"/>
        <end position="769"/>
    </location>
</feature>
<feature type="compositionally biased region" description="Polar residues" evidence="5">
    <location>
        <begin position="1"/>
        <end position="23"/>
    </location>
</feature>
<feature type="compositionally biased region" description="Low complexity" evidence="5">
    <location>
        <begin position="462"/>
        <end position="484"/>
    </location>
</feature>
<organism evidence="8 9">
    <name type="scientific">Lepraria finkii</name>
    <dbReference type="NCBI Taxonomy" id="1340010"/>
    <lineage>
        <taxon>Eukaryota</taxon>
        <taxon>Fungi</taxon>
        <taxon>Dikarya</taxon>
        <taxon>Ascomycota</taxon>
        <taxon>Pezizomycotina</taxon>
        <taxon>Lecanoromycetes</taxon>
        <taxon>OSLEUM clade</taxon>
        <taxon>Lecanoromycetidae</taxon>
        <taxon>Lecanorales</taxon>
        <taxon>Lecanorineae</taxon>
        <taxon>Stereocaulaceae</taxon>
        <taxon>Lepraria</taxon>
    </lineage>
</organism>